<gene>
    <name evidence="1" type="ORF">J4Q44_G00285710</name>
</gene>
<accession>A0AAN8KYK8</accession>
<organism evidence="1 2">
    <name type="scientific">Coregonus suidteri</name>
    <dbReference type="NCBI Taxonomy" id="861788"/>
    <lineage>
        <taxon>Eukaryota</taxon>
        <taxon>Metazoa</taxon>
        <taxon>Chordata</taxon>
        <taxon>Craniata</taxon>
        <taxon>Vertebrata</taxon>
        <taxon>Euteleostomi</taxon>
        <taxon>Actinopterygii</taxon>
        <taxon>Neopterygii</taxon>
        <taxon>Teleostei</taxon>
        <taxon>Protacanthopterygii</taxon>
        <taxon>Salmoniformes</taxon>
        <taxon>Salmonidae</taxon>
        <taxon>Coregoninae</taxon>
        <taxon>Coregonus</taxon>
    </lineage>
</organism>
<name>A0AAN8KYK8_9TELE</name>
<reference evidence="1 2" key="1">
    <citation type="submission" date="2021-04" db="EMBL/GenBank/DDBJ databases">
        <authorList>
            <person name="De Guttry C."/>
            <person name="Zahm M."/>
            <person name="Klopp C."/>
            <person name="Cabau C."/>
            <person name="Louis A."/>
            <person name="Berthelot C."/>
            <person name="Parey E."/>
            <person name="Roest Crollius H."/>
            <person name="Montfort J."/>
            <person name="Robinson-Rechavi M."/>
            <person name="Bucao C."/>
            <person name="Bouchez O."/>
            <person name="Gislard M."/>
            <person name="Lluch J."/>
            <person name="Milhes M."/>
            <person name="Lampietro C."/>
            <person name="Lopez Roques C."/>
            <person name="Donnadieu C."/>
            <person name="Braasch I."/>
            <person name="Desvignes T."/>
            <person name="Postlethwait J."/>
            <person name="Bobe J."/>
            <person name="Wedekind C."/>
            <person name="Guiguen Y."/>
        </authorList>
    </citation>
    <scope>NUCLEOTIDE SEQUENCE [LARGE SCALE GENOMIC DNA]</scope>
    <source>
        <strain evidence="1">Cs_M1</strain>
        <tissue evidence="1">Blood</tissue>
    </source>
</reference>
<evidence type="ECO:0000313" key="2">
    <source>
        <dbReference type="Proteomes" id="UP001356427"/>
    </source>
</evidence>
<dbReference type="AlphaFoldDB" id="A0AAN8KYK8"/>
<dbReference type="EMBL" id="JAGTTL010000027">
    <property type="protein sequence ID" value="KAK6300473.1"/>
    <property type="molecule type" value="Genomic_DNA"/>
</dbReference>
<proteinExistence type="predicted"/>
<dbReference type="Proteomes" id="UP001356427">
    <property type="component" value="Unassembled WGS sequence"/>
</dbReference>
<keyword evidence="2" id="KW-1185">Reference proteome</keyword>
<evidence type="ECO:0000313" key="1">
    <source>
        <dbReference type="EMBL" id="KAK6300473.1"/>
    </source>
</evidence>
<comment type="caution">
    <text evidence="1">The sequence shown here is derived from an EMBL/GenBank/DDBJ whole genome shotgun (WGS) entry which is preliminary data.</text>
</comment>
<sequence length="69" mass="7894">KLCEASLRSYFCGEIIFYFHQTKQGNRLFQVQVTCVQLCLCFQSHHQQIHLPIPSPPSNSPSTSNPMNL</sequence>
<protein>
    <submittedName>
        <fullName evidence="1">Uncharacterized protein</fullName>
    </submittedName>
</protein>
<feature type="non-terminal residue" evidence="1">
    <location>
        <position position="1"/>
    </location>
</feature>